<dbReference type="AlphaFoldDB" id="A0A2P2N5R9"/>
<accession>A0A2P2N5R9</accession>
<dbReference type="EMBL" id="GGEC01057357">
    <property type="protein sequence ID" value="MBX37841.1"/>
    <property type="molecule type" value="Transcribed_RNA"/>
</dbReference>
<evidence type="ECO:0000313" key="1">
    <source>
        <dbReference type="EMBL" id="MBX37841.1"/>
    </source>
</evidence>
<proteinExistence type="predicted"/>
<name>A0A2P2N5R9_RHIMU</name>
<protein>
    <submittedName>
        <fullName evidence="1">Uncharacterized protein</fullName>
    </submittedName>
</protein>
<reference evidence="1" key="1">
    <citation type="submission" date="2018-02" db="EMBL/GenBank/DDBJ databases">
        <title>Rhizophora mucronata_Transcriptome.</title>
        <authorList>
            <person name="Meera S.P."/>
            <person name="Sreeshan A."/>
            <person name="Augustine A."/>
        </authorList>
    </citation>
    <scope>NUCLEOTIDE SEQUENCE</scope>
    <source>
        <tissue evidence="1">Leaf</tissue>
    </source>
</reference>
<sequence>MEMLVTVLYLMMAIRGPIPIPSLPKLTRIKPHLKAQKKLGYRTS</sequence>
<organism evidence="1">
    <name type="scientific">Rhizophora mucronata</name>
    <name type="common">Asiatic mangrove</name>
    <dbReference type="NCBI Taxonomy" id="61149"/>
    <lineage>
        <taxon>Eukaryota</taxon>
        <taxon>Viridiplantae</taxon>
        <taxon>Streptophyta</taxon>
        <taxon>Embryophyta</taxon>
        <taxon>Tracheophyta</taxon>
        <taxon>Spermatophyta</taxon>
        <taxon>Magnoliopsida</taxon>
        <taxon>eudicotyledons</taxon>
        <taxon>Gunneridae</taxon>
        <taxon>Pentapetalae</taxon>
        <taxon>rosids</taxon>
        <taxon>fabids</taxon>
        <taxon>Malpighiales</taxon>
        <taxon>Rhizophoraceae</taxon>
        <taxon>Rhizophora</taxon>
    </lineage>
</organism>